<dbReference type="AlphaFoldDB" id="A0A2V2N483"/>
<name>A0A2V2N483_9EURY</name>
<keyword evidence="2" id="KW-1185">Reference proteome</keyword>
<comment type="caution">
    <text evidence="1">The sequence shown here is derived from an EMBL/GenBank/DDBJ whole genome shotgun (WGS) entry which is preliminary data.</text>
</comment>
<dbReference type="Pfam" id="PF12675">
    <property type="entry name" value="DUF3795"/>
    <property type="match status" value="1"/>
</dbReference>
<sequence>MIQPDLIAPCGMNCALCLAYQRPKNKCLGCRDDTPKKAKTRQTCIIKTCETIQSSSSHFCYDCPDKPCKRLRQLDTRYRTKYAMSMIDNLNEIKEKGMNSFLESQTAKYTCPTCGGLICVHRGQCLTCKKE</sequence>
<dbReference type="GeneID" id="97548769"/>
<dbReference type="InterPro" id="IPR024227">
    <property type="entry name" value="DUF3795"/>
</dbReference>
<dbReference type="EMBL" id="QGMY01000006">
    <property type="protein sequence ID" value="PWR72556.1"/>
    <property type="molecule type" value="Genomic_DNA"/>
</dbReference>
<protein>
    <recommendedName>
        <fullName evidence="3">DUF3795 domain-containing protein</fullName>
    </recommendedName>
</protein>
<evidence type="ECO:0000313" key="2">
    <source>
        <dbReference type="Proteomes" id="UP000245657"/>
    </source>
</evidence>
<evidence type="ECO:0008006" key="3">
    <source>
        <dbReference type="Google" id="ProtNLM"/>
    </source>
</evidence>
<organism evidence="1 2">
    <name type="scientific">Methanospirillum lacunae</name>
    <dbReference type="NCBI Taxonomy" id="668570"/>
    <lineage>
        <taxon>Archaea</taxon>
        <taxon>Methanobacteriati</taxon>
        <taxon>Methanobacteriota</taxon>
        <taxon>Stenosarchaea group</taxon>
        <taxon>Methanomicrobia</taxon>
        <taxon>Methanomicrobiales</taxon>
        <taxon>Methanospirillaceae</taxon>
        <taxon>Methanospirillum</taxon>
    </lineage>
</organism>
<dbReference type="RefSeq" id="WP_109968068.1">
    <property type="nucleotide sequence ID" value="NZ_CP176093.1"/>
</dbReference>
<reference evidence="1 2" key="1">
    <citation type="submission" date="2018-05" db="EMBL/GenBank/DDBJ databases">
        <title>Draft genome of Methanospirillum lacunae Ki8-1.</title>
        <authorList>
            <person name="Dueholm M.S."/>
            <person name="Nielsen P.H."/>
            <person name="Bakmann L.F."/>
            <person name="Otzen D.E."/>
        </authorList>
    </citation>
    <scope>NUCLEOTIDE SEQUENCE [LARGE SCALE GENOMIC DNA]</scope>
    <source>
        <strain evidence="1 2">Ki8-1</strain>
    </source>
</reference>
<dbReference type="Proteomes" id="UP000245657">
    <property type="component" value="Unassembled WGS sequence"/>
</dbReference>
<accession>A0A2V2N483</accession>
<evidence type="ECO:0000313" key="1">
    <source>
        <dbReference type="EMBL" id="PWR72556.1"/>
    </source>
</evidence>
<dbReference type="OrthoDB" id="139211at2157"/>
<proteinExistence type="predicted"/>
<gene>
    <name evidence="1" type="ORF">DK846_06195</name>
</gene>